<protein>
    <recommendedName>
        <fullName evidence="1">Sugar 3,4-ketoisomerase QdtA cupin domain-containing protein</fullName>
    </recommendedName>
</protein>
<evidence type="ECO:0000313" key="3">
    <source>
        <dbReference type="Proteomes" id="UP001056981"/>
    </source>
</evidence>
<dbReference type="InterPro" id="IPR008894">
    <property type="entry name" value="QdtA_cupin_dom"/>
</dbReference>
<dbReference type="EMBL" id="CP051635">
    <property type="protein sequence ID" value="UTC99878.1"/>
    <property type="molecule type" value="Genomic_DNA"/>
</dbReference>
<name>A0A9Q9BLA2_TREDN</name>
<evidence type="ECO:0000259" key="1">
    <source>
        <dbReference type="Pfam" id="PF05523"/>
    </source>
</evidence>
<gene>
    <name evidence="2" type="ORF">E4N86_03835</name>
</gene>
<evidence type="ECO:0000313" key="2">
    <source>
        <dbReference type="EMBL" id="UTC99878.1"/>
    </source>
</evidence>
<proteinExistence type="predicted"/>
<dbReference type="AlphaFoldDB" id="A0A9Q9BLA2"/>
<dbReference type="RefSeq" id="WP_253716363.1">
    <property type="nucleotide sequence ID" value="NZ_CP051522.1"/>
</dbReference>
<sequence>MNIIKLPKITDTRGSLSYLESGKHVPFIISTIKLLTVQNKTEKYFFLNNNDSEFALIPLCGGFKLAEKDADGEYIVNEPDKGIHISGKNFFVFDFTENTVVLIVCSKPDFSAKREC</sequence>
<reference evidence="2" key="1">
    <citation type="submission" date="2020-04" db="EMBL/GenBank/DDBJ databases">
        <title>Comparative genomics of oral phylogroup-2 Treponema strains.</title>
        <authorList>
            <person name="Zeng H."/>
            <person name="Chan Y.K."/>
            <person name="Watt R.M."/>
        </authorList>
    </citation>
    <scope>NUCLEOTIDE SEQUENCE</scope>
    <source>
        <strain evidence="2">OMZ 905</strain>
    </source>
</reference>
<dbReference type="InterPro" id="IPR011051">
    <property type="entry name" value="RmlC_Cupin_sf"/>
</dbReference>
<feature type="domain" description="Sugar 3,4-ketoisomerase QdtA cupin" evidence="1">
    <location>
        <begin position="2"/>
        <end position="107"/>
    </location>
</feature>
<organism evidence="2 3">
    <name type="scientific">Treponema denticola</name>
    <dbReference type="NCBI Taxonomy" id="158"/>
    <lineage>
        <taxon>Bacteria</taxon>
        <taxon>Pseudomonadati</taxon>
        <taxon>Spirochaetota</taxon>
        <taxon>Spirochaetia</taxon>
        <taxon>Spirochaetales</taxon>
        <taxon>Treponemataceae</taxon>
        <taxon>Treponema</taxon>
    </lineage>
</organism>
<dbReference type="Pfam" id="PF05523">
    <property type="entry name" value="FdtA"/>
    <property type="match status" value="1"/>
</dbReference>
<dbReference type="Proteomes" id="UP001056981">
    <property type="component" value="Chromosome"/>
</dbReference>
<dbReference type="SUPFAM" id="SSF51182">
    <property type="entry name" value="RmlC-like cupins"/>
    <property type="match status" value="1"/>
</dbReference>
<dbReference type="Gene3D" id="2.60.120.10">
    <property type="entry name" value="Jelly Rolls"/>
    <property type="match status" value="1"/>
</dbReference>
<accession>A0A9Q9BLA2</accession>
<dbReference type="InterPro" id="IPR014710">
    <property type="entry name" value="RmlC-like_jellyroll"/>
</dbReference>